<dbReference type="InterPro" id="IPR046358">
    <property type="entry name" value="Flagellin_C"/>
</dbReference>
<dbReference type="Pfam" id="PF00700">
    <property type="entry name" value="Flagellin_C"/>
    <property type="match status" value="1"/>
</dbReference>
<dbReference type="Proteomes" id="UP001597173">
    <property type="component" value="Unassembled WGS sequence"/>
</dbReference>
<keyword evidence="6" id="KW-0966">Cell projection</keyword>
<evidence type="ECO:0000259" key="4">
    <source>
        <dbReference type="Pfam" id="PF00669"/>
    </source>
</evidence>
<sequence length="355" mass="38241">MKTSFVSNMTMQSTLLRTIAEAQTELMQKQKETVTGRHADVGAVLGAKTARTLNLHRDLQRLESLLSTNSLTTQRLSASQLALKDISESAKQVQETLITFAGTETQTQLDQTKASFAGALTLFTNAANTSFSGEYLFSGINTDVMPMNNYLATGSAAKATFDGMFALHFGFPQSDTAQVANITAADMDAFIGVVEASYMGAPPPGSWNTDWSNASSQNMTSRISTSEVVQSSTNANTDGMRKFALGAVIGYELLNLNLSAAVRKTVGDKSLEYIGSAITGIDSERTTLGVSEARVKQANISLEAQTKIMTTSINNLEKVDTNETATRITTLENQLSLAYTLTGRLQNMSLVNYLR</sequence>
<reference evidence="7" key="1">
    <citation type="journal article" date="2019" name="Int. J. Syst. Evol. Microbiol.">
        <title>The Global Catalogue of Microorganisms (GCM) 10K type strain sequencing project: providing services to taxonomists for standard genome sequencing and annotation.</title>
        <authorList>
            <consortium name="The Broad Institute Genomics Platform"/>
            <consortium name="The Broad Institute Genome Sequencing Center for Infectious Disease"/>
            <person name="Wu L."/>
            <person name="Ma J."/>
        </authorList>
    </citation>
    <scope>NUCLEOTIDE SEQUENCE [LARGE SCALE GENOMIC DNA]</scope>
    <source>
        <strain evidence="7">CCUG 55609</strain>
    </source>
</reference>
<dbReference type="Pfam" id="PF00669">
    <property type="entry name" value="Flagellin_N"/>
    <property type="match status" value="1"/>
</dbReference>
<evidence type="ECO:0000256" key="2">
    <source>
        <dbReference type="ARBA" id="ARBA00023143"/>
    </source>
</evidence>
<keyword evidence="2 3" id="KW-0975">Bacterial flagellum</keyword>
<dbReference type="InterPro" id="IPR001029">
    <property type="entry name" value="Flagellin_N"/>
</dbReference>
<keyword evidence="6" id="KW-0969">Cilium</keyword>
<dbReference type="RefSeq" id="WP_374838747.1">
    <property type="nucleotide sequence ID" value="NZ_JBHEEW010000007.1"/>
</dbReference>
<dbReference type="EMBL" id="JBHTNF010000005">
    <property type="protein sequence ID" value="MFD1328441.1"/>
    <property type="molecule type" value="Genomic_DNA"/>
</dbReference>
<proteinExistence type="inferred from homology"/>
<gene>
    <name evidence="6" type="ORF">ACFQ33_11110</name>
</gene>
<comment type="similarity">
    <text evidence="1 3">Belongs to the bacterial flagellin family.</text>
</comment>
<evidence type="ECO:0000259" key="5">
    <source>
        <dbReference type="Pfam" id="PF00700"/>
    </source>
</evidence>
<evidence type="ECO:0000256" key="1">
    <source>
        <dbReference type="ARBA" id="ARBA00005709"/>
    </source>
</evidence>
<comment type="subcellular location">
    <subcellularLocation>
        <location evidence="3">Secreted</location>
    </subcellularLocation>
    <subcellularLocation>
        <location evidence="3">Bacterial flagellum</location>
    </subcellularLocation>
</comment>
<dbReference type="InterPro" id="IPR001492">
    <property type="entry name" value="Flagellin"/>
</dbReference>
<feature type="domain" description="Flagellin N-terminal" evidence="4">
    <location>
        <begin position="6"/>
        <end position="142"/>
    </location>
</feature>
<dbReference type="Gene3D" id="1.20.1330.10">
    <property type="entry name" value="f41 fragment of flagellin, N-terminal domain"/>
    <property type="match status" value="1"/>
</dbReference>
<keyword evidence="6" id="KW-0282">Flagellum</keyword>
<dbReference type="PANTHER" id="PTHR42792">
    <property type="entry name" value="FLAGELLIN"/>
    <property type="match status" value="1"/>
</dbReference>
<comment type="function">
    <text evidence="3">Flagellin is the subunit protein which polymerizes to form the filaments of bacterial flagella.</text>
</comment>
<feature type="domain" description="Flagellin C-terminal" evidence="5">
    <location>
        <begin position="271"/>
        <end position="354"/>
    </location>
</feature>
<evidence type="ECO:0000313" key="6">
    <source>
        <dbReference type="EMBL" id="MFD1328441.1"/>
    </source>
</evidence>
<accession>A0ABW3YWZ2</accession>
<keyword evidence="3" id="KW-0964">Secreted</keyword>
<evidence type="ECO:0000313" key="7">
    <source>
        <dbReference type="Proteomes" id="UP001597173"/>
    </source>
</evidence>
<comment type="caution">
    <text evidence="6">The sequence shown here is derived from an EMBL/GenBank/DDBJ whole genome shotgun (WGS) entry which is preliminary data.</text>
</comment>
<dbReference type="PANTHER" id="PTHR42792:SF1">
    <property type="entry name" value="FLAGELLAR HOOK-ASSOCIATED PROTEIN 3"/>
    <property type="match status" value="1"/>
</dbReference>
<dbReference type="NCBIfam" id="NF004669">
    <property type="entry name" value="PRK06008.1"/>
    <property type="match status" value="1"/>
</dbReference>
<keyword evidence="7" id="KW-1185">Reference proteome</keyword>
<evidence type="ECO:0000256" key="3">
    <source>
        <dbReference type="RuleBase" id="RU362073"/>
    </source>
</evidence>
<organism evidence="6 7">
    <name type="scientific">Mycoplana ramosa</name>
    <name type="common">Mycoplana bullata</name>
    <dbReference type="NCBI Taxonomy" id="40837"/>
    <lineage>
        <taxon>Bacteria</taxon>
        <taxon>Pseudomonadati</taxon>
        <taxon>Pseudomonadota</taxon>
        <taxon>Alphaproteobacteria</taxon>
        <taxon>Hyphomicrobiales</taxon>
        <taxon>Rhizobiaceae</taxon>
        <taxon>Mycoplana</taxon>
    </lineage>
</organism>
<name>A0ABW3YWZ2_MYCRA</name>
<dbReference type="SUPFAM" id="SSF64518">
    <property type="entry name" value="Phase 1 flagellin"/>
    <property type="match status" value="1"/>
</dbReference>
<protein>
    <recommendedName>
        <fullName evidence="3">Flagellin</fullName>
    </recommendedName>
</protein>